<gene>
    <name evidence="4" type="ORF">H7I41_15490</name>
</gene>
<name>A0A9X3BXG5_9MYCO</name>
<sequence length="558" mass="60447">MTTTGRRPATSTGPLRRLAGRTVSRLLRLPPHTSDFRVERGLRVPMRDGVDLIADHYVPDTDRPAGTLLVRGPYGRGFPFSLLFAAVYAARGYHVLVQSVRGTFGSGGEFTPMVHEKADGADTAAWLRDQPWFTGSFATVGLSYLGFTQWAMLEDPPPELAAAVIAVGPHDFRASSWGTGSFSLNDFLGWSHMVAHQEDPGRAAALIRQVRSRREVARATAGLPLGDSARDLLGSGAPWFESWLEHEDPDDPFWAGLRATDALDRVAVPVLLVSGWQDLFLEQSLTQYRHLRDRGVPCALTVGPWTHSQLMTKGAATVVGETLDWLATHLGGAPARRRSPVRAFVNGHGWLELPDWPPAMTEQEMFLHPGHRLAGAAPDPAAPSSTFTYDPADPTPTIGGRLLSPEAGYRDDSRLARRADVLTFTGEPLTEDLYVVGTPVVELAHSCDNPHNDVFVRLGHVDERGRSRNVSDGYLRPGCVSGTVRIELDAVAHRFPAGSRLRVLVAGGSHPRFDRNLGTGDAPLRGNRTVPATHTVHHGAGGASRLLLPAGPRPPSAH</sequence>
<dbReference type="InterPro" id="IPR013736">
    <property type="entry name" value="Xaa-Pro_dipept_C"/>
</dbReference>
<dbReference type="InterPro" id="IPR029058">
    <property type="entry name" value="AB_hydrolase_fold"/>
</dbReference>
<dbReference type="Pfam" id="PF02129">
    <property type="entry name" value="Peptidase_S15"/>
    <property type="match status" value="1"/>
</dbReference>
<keyword evidence="5" id="KW-1185">Reference proteome</keyword>
<dbReference type="Gene3D" id="1.10.3020.10">
    <property type="entry name" value="alpha-amino acid ester hydrolase ( Helical cap domain)"/>
    <property type="match status" value="1"/>
</dbReference>
<evidence type="ECO:0000256" key="2">
    <source>
        <dbReference type="SAM" id="MobiDB-lite"/>
    </source>
</evidence>
<protein>
    <submittedName>
        <fullName evidence="4">CocE/NonD family hydrolase</fullName>
    </submittedName>
</protein>
<keyword evidence="1 4" id="KW-0378">Hydrolase</keyword>
<dbReference type="Gene3D" id="2.60.120.260">
    <property type="entry name" value="Galactose-binding domain-like"/>
    <property type="match status" value="1"/>
</dbReference>
<accession>A0A9X3BXG5</accession>
<dbReference type="Pfam" id="PF08530">
    <property type="entry name" value="PepX_C"/>
    <property type="match status" value="1"/>
</dbReference>
<dbReference type="Proteomes" id="UP001140293">
    <property type="component" value="Unassembled WGS sequence"/>
</dbReference>
<dbReference type="Gene3D" id="3.40.50.1820">
    <property type="entry name" value="alpha/beta hydrolase"/>
    <property type="match status" value="1"/>
</dbReference>
<evidence type="ECO:0000313" key="5">
    <source>
        <dbReference type="Proteomes" id="UP001140293"/>
    </source>
</evidence>
<comment type="caution">
    <text evidence="4">The sequence shown here is derived from an EMBL/GenBank/DDBJ whole genome shotgun (WGS) entry which is preliminary data.</text>
</comment>
<dbReference type="EMBL" id="JACKSJ010000119">
    <property type="protein sequence ID" value="MCV7171317.1"/>
    <property type="molecule type" value="Genomic_DNA"/>
</dbReference>
<dbReference type="NCBIfam" id="TIGR00976">
    <property type="entry name" value="CocE_NonD"/>
    <property type="match status" value="1"/>
</dbReference>
<dbReference type="AlphaFoldDB" id="A0A9X3BXG5"/>
<evidence type="ECO:0000256" key="1">
    <source>
        <dbReference type="ARBA" id="ARBA00022801"/>
    </source>
</evidence>
<dbReference type="PANTHER" id="PTHR43056">
    <property type="entry name" value="PEPTIDASE S9 PROLYL OLIGOPEPTIDASE"/>
    <property type="match status" value="1"/>
</dbReference>
<reference evidence="4" key="2">
    <citation type="journal article" date="2022" name="BMC Genomics">
        <title>Comparative genome analysis of mycobacteria focusing on tRNA and non-coding RNA.</title>
        <authorList>
            <person name="Behra P.R.K."/>
            <person name="Pettersson B.M.F."/>
            <person name="Ramesh M."/>
            <person name="Das S."/>
            <person name="Dasgupta S."/>
            <person name="Kirsebom L.A."/>
        </authorList>
    </citation>
    <scope>NUCLEOTIDE SEQUENCE</scope>
    <source>
        <strain evidence="4">DSM 44615</strain>
    </source>
</reference>
<reference evidence="4" key="1">
    <citation type="submission" date="2020-07" db="EMBL/GenBank/DDBJ databases">
        <authorList>
            <person name="Pettersson B.M.F."/>
            <person name="Behra P.R.K."/>
            <person name="Ramesh M."/>
            <person name="Das S."/>
            <person name="Dasgupta S."/>
            <person name="Kirsebom L.A."/>
        </authorList>
    </citation>
    <scope>NUCLEOTIDE SEQUENCE</scope>
    <source>
        <strain evidence="4">DSM 44615</strain>
    </source>
</reference>
<proteinExistence type="predicted"/>
<dbReference type="SUPFAM" id="SSF53474">
    <property type="entry name" value="alpha/beta-Hydrolases"/>
    <property type="match status" value="1"/>
</dbReference>
<organism evidence="4 5">
    <name type="scientific">[Mycobacterium] manitobense</name>
    <dbReference type="NCBI Taxonomy" id="190147"/>
    <lineage>
        <taxon>Bacteria</taxon>
        <taxon>Bacillati</taxon>
        <taxon>Actinomycetota</taxon>
        <taxon>Actinomycetes</taxon>
        <taxon>Mycobacteriales</taxon>
        <taxon>Mycobacteriaceae</taxon>
        <taxon>Mycolicibacterium</taxon>
    </lineage>
</organism>
<feature type="region of interest" description="Disordered" evidence="2">
    <location>
        <begin position="537"/>
        <end position="558"/>
    </location>
</feature>
<dbReference type="RefSeq" id="WP_264013507.1">
    <property type="nucleotide sequence ID" value="NZ_JACKSJ010000119.1"/>
</dbReference>
<dbReference type="InterPro" id="IPR000383">
    <property type="entry name" value="Xaa-Pro-like_dom"/>
</dbReference>
<evidence type="ECO:0000313" key="4">
    <source>
        <dbReference type="EMBL" id="MCV7171317.1"/>
    </source>
</evidence>
<evidence type="ECO:0000259" key="3">
    <source>
        <dbReference type="SMART" id="SM00939"/>
    </source>
</evidence>
<dbReference type="SUPFAM" id="SSF49785">
    <property type="entry name" value="Galactose-binding domain-like"/>
    <property type="match status" value="1"/>
</dbReference>
<dbReference type="InterPro" id="IPR008979">
    <property type="entry name" value="Galactose-bd-like_sf"/>
</dbReference>
<dbReference type="InterPro" id="IPR005674">
    <property type="entry name" value="CocE/Ser_esterase"/>
</dbReference>
<dbReference type="InterPro" id="IPR050585">
    <property type="entry name" value="Xaa-Pro_dipeptidyl-ppase/CocE"/>
</dbReference>
<dbReference type="GO" id="GO:0008239">
    <property type="term" value="F:dipeptidyl-peptidase activity"/>
    <property type="evidence" value="ECO:0007669"/>
    <property type="project" value="InterPro"/>
</dbReference>
<feature type="domain" description="Xaa-Pro dipeptidyl-peptidase C-terminal" evidence="3">
    <location>
        <begin position="323"/>
        <end position="547"/>
    </location>
</feature>
<dbReference type="PANTHER" id="PTHR43056:SF10">
    <property type="entry name" value="COCE_NOND FAMILY, PUTATIVE (AFU_ORTHOLOGUE AFUA_7G00600)-RELATED"/>
    <property type="match status" value="1"/>
</dbReference>
<dbReference type="SMART" id="SM00939">
    <property type="entry name" value="PepX_C"/>
    <property type="match status" value="1"/>
</dbReference>